<name>A0A6P8RW52_GEOSA</name>
<organism evidence="8 9">
    <name type="scientific">Geotrypetes seraphini</name>
    <name type="common">Gaboon caecilian</name>
    <name type="synonym">Caecilia seraphini</name>
    <dbReference type="NCBI Taxonomy" id="260995"/>
    <lineage>
        <taxon>Eukaryota</taxon>
        <taxon>Metazoa</taxon>
        <taxon>Chordata</taxon>
        <taxon>Craniata</taxon>
        <taxon>Vertebrata</taxon>
        <taxon>Euteleostomi</taxon>
        <taxon>Amphibia</taxon>
        <taxon>Gymnophiona</taxon>
        <taxon>Geotrypetes</taxon>
    </lineage>
</organism>
<keyword evidence="4 7" id="KW-0812">Transmembrane</keyword>
<evidence type="ECO:0000313" key="9">
    <source>
        <dbReference type="RefSeq" id="XP_033809428.1"/>
    </source>
</evidence>
<comment type="subcellular location">
    <subcellularLocation>
        <location evidence="1">Endomembrane system</location>
        <topology evidence="1">Multi-pass membrane protein</topology>
    </subcellularLocation>
</comment>
<evidence type="ECO:0000256" key="5">
    <source>
        <dbReference type="ARBA" id="ARBA00022989"/>
    </source>
</evidence>
<dbReference type="Proteomes" id="UP000515159">
    <property type="component" value="Chromosome 8"/>
</dbReference>
<evidence type="ECO:0000256" key="3">
    <source>
        <dbReference type="ARBA" id="ARBA00022448"/>
    </source>
</evidence>
<proteinExistence type="inferred from homology"/>
<dbReference type="AlphaFoldDB" id="A0A6P8RW52"/>
<feature type="transmembrane region" description="Helical" evidence="7">
    <location>
        <begin position="83"/>
        <end position="108"/>
    </location>
</feature>
<evidence type="ECO:0000313" key="8">
    <source>
        <dbReference type="Proteomes" id="UP000515159"/>
    </source>
</evidence>
<dbReference type="InParanoid" id="A0A6P8RW52"/>
<keyword evidence="3" id="KW-0813">Transport</keyword>
<protein>
    <submittedName>
        <fullName evidence="9">Lysosomal-associated transmembrane protein 5-like</fullName>
    </submittedName>
</protein>
<dbReference type="GeneID" id="117364406"/>
<dbReference type="RefSeq" id="XP_033809428.1">
    <property type="nucleotide sequence ID" value="XM_033953537.1"/>
</dbReference>
<comment type="similarity">
    <text evidence="2">Belongs to the LAPTM4/LAPTM5 transporter family.</text>
</comment>
<dbReference type="OrthoDB" id="9906773at2759"/>
<evidence type="ECO:0000256" key="6">
    <source>
        <dbReference type="ARBA" id="ARBA00023136"/>
    </source>
</evidence>
<dbReference type="GO" id="GO:0012505">
    <property type="term" value="C:endomembrane system"/>
    <property type="evidence" value="ECO:0007669"/>
    <property type="project" value="UniProtKB-SubCell"/>
</dbReference>
<feature type="transmembrane region" description="Helical" evidence="7">
    <location>
        <begin position="54"/>
        <end position="76"/>
    </location>
</feature>
<dbReference type="PANTHER" id="PTHR12479">
    <property type="entry name" value="LYSOSOMAL-ASSOCIATED TRANSMEMBRANE PROTEIN"/>
    <property type="match status" value="1"/>
</dbReference>
<reference evidence="9" key="1">
    <citation type="submission" date="2025-08" db="UniProtKB">
        <authorList>
            <consortium name="RefSeq"/>
        </authorList>
    </citation>
    <scope>IDENTIFICATION</scope>
</reference>
<dbReference type="InterPro" id="IPR051115">
    <property type="entry name" value="LAPTM_transporter"/>
</dbReference>
<evidence type="ECO:0000256" key="1">
    <source>
        <dbReference type="ARBA" id="ARBA00004127"/>
    </source>
</evidence>
<sequence length="215" mass="23937">MRAQPELEMPTCCGCFGVRSATLGLAVYSLVFSLVFLAWRLVETVAGNAQLPEALLGFLLGLLVLAVSVAALVGVLKEREGLLVPFLVFHALDLVLSVLTVFGCLLQLSSYTKFLLPARSHPYLLAESEFVKKGSVTSFVYLAIAFTALLLLKIYLLRCVWSCYKHIRLRRRLQQQQPPPDDQEKGLFFVLPTYEEALKLPLKEELPPPPYPSQA</sequence>
<dbReference type="KEGG" id="gsh:117364406"/>
<evidence type="ECO:0000256" key="2">
    <source>
        <dbReference type="ARBA" id="ARBA00010076"/>
    </source>
</evidence>
<dbReference type="InterPro" id="IPR004687">
    <property type="entry name" value="LAPTM4/5"/>
</dbReference>
<dbReference type="Pfam" id="PF03821">
    <property type="entry name" value="Mtp"/>
    <property type="match status" value="2"/>
</dbReference>
<keyword evidence="5 7" id="KW-1133">Transmembrane helix</keyword>
<dbReference type="PANTHER" id="PTHR12479:SF2">
    <property type="entry name" value="LYSOSOMAL-ASSOCIATED TRANSMEMBRANE PROTEIN 5"/>
    <property type="match status" value="1"/>
</dbReference>
<feature type="transmembrane region" description="Helical" evidence="7">
    <location>
        <begin position="21"/>
        <end position="42"/>
    </location>
</feature>
<dbReference type="GO" id="GO:0005765">
    <property type="term" value="C:lysosomal membrane"/>
    <property type="evidence" value="ECO:0007669"/>
    <property type="project" value="TreeGrafter"/>
</dbReference>
<keyword evidence="8" id="KW-1185">Reference proteome</keyword>
<evidence type="ECO:0000256" key="7">
    <source>
        <dbReference type="SAM" id="Phobius"/>
    </source>
</evidence>
<accession>A0A6P8RW52</accession>
<evidence type="ECO:0000256" key="4">
    <source>
        <dbReference type="ARBA" id="ARBA00022692"/>
    </source>
</evidence>
<feature type="transmembrane region" description="Helical" evidence="7">
    <location>
        <begin position="139"/>
        <end position="161"/>
    </location>
</feature>
<keyword evidence="6 7" id="KW-0472">Membrane</keyword>
<gene>
    <name evidence="9" type="primary">LOC117364406</name>
</gene>